<evidence type="ECO:0000256" key="2">
    <source>
        <dbReference type="SAM" id="Phobius"/>
    </source>
</evidence>
<keyword evidence="2" id="KW-1133">Transmembrane helix</keyword>
<dbReference type="Proteomes" id="UP000027195">
    <property type="component" value="Unassembled WGS sequence"/>
</dbReference>
<name>A0A067N179_BOTB1</name>
<keyword evidence="4" id="KW-1185">Reference proteome</keyword>
<accession>A0A067N179</accession>
<protein>
    <submittedName>
        <fullName evidence="3">Uncharacterized protein</fullName>
    </submittedName>
</protein>
<dbReference type="HOGENOM" id="CLU_1383953_0_0_1"/>
<dbReference type="AlphaFoldDB" id="A0A067N179"/>
<evidence type="ECO:0000256" key="1">
    <source>
        <dbReference type="SAM" id="MobiDB-lite"/>
    </source>
</evidence>
<evidence type="ECO:0000313" key="3">
    <source>
        <dbReference type="EMBL" id="KDQ21619.1"/>
    </source>
</evidence>
<dbReference type="EMBL" id="KL198016">
    <property type="protein sequence ID" value="KDQ21619.1"/>
    <property type="molecule type" value="Genomic_DNA"/>
</dbReference>
<feature type="transmembrane region" description="Helical" evidence="2">
    <location>
        <begin position="165"/>
        <end position="184"/>
    </location>
</feature>
<keyword evidence="2" id="KW-0812">Transmembrane</keyword>
<reference evidence="4" key="1">
    <citation type="journal article" date="2014" name="Proc. Natl. Acad. Sci. U.S.A.">
        <title>Extensive sampling of basidiomycete genomes demonstrates inadequacy of the white-rot/brown-rot paradigm for wood decay fungi.</title>
        <authorList>
            <person name="Riley R."/>
            <person name="Salamov A.A."/>
            <person name="Brown D.W."/>
            <person name="Nagy L.G."/>
            <person name="Floudas D."/>
            <person name="Held B.W."/>
            <person name="Levasseur A."/>
            <person name="Lombard V."/>
            <person name="Morin E."/>
            <person name="Otillar R."/>
            <person name="Lindquist E.A."/>
            <person name="Sun H."/>
            <person name="LaButti K.M."/>
            <person name="Schmutz J."/>
            <person name="Jabbour D."/>
            <person name="Luo H."/>
            <person name="Baker S.E."/>
            <person name="Pisabarro A.G."/>
            <person name="Walton J.D."/>
            <person name="Blanchette R.A."/>
            <person name="Henrissat B."/>
            <person name="Martin F."/>
            <person name="Cullen D."/>
            <person name="Hibbett D.S."/>
            <person name="Grigoriev I.V."/>
        </authorList>
    </citation>
    <scope>NUCLEOTIDE SEQUENCE [LARGE SCALE GENOMIC DNA]</scope>
    <source>
        <strain evidence="4">FD-172 SS1</strain>
    </source>
</reference>
<feature type="region of interest" description="Disordered" evidence="1">
    <location>
        <begin position="1"/>
        <end position="21"/>
    </location>
</feature>
<keyword evidence="2" id="KW-0472">Membrane</keyword>
<proteinExistence type="predicted"/>
<organism evidence="3 4">
    <name type="scientific">Botryobasidium botryosum (strain FD-172 SS1)</name>
    <dbReference type="NCBI Taxonomy" id="930990"/>
    <lineage>
        <taxon>Eukaryota</taxon>
        <taxon>Fungi</taxon>
        <taxon>Dikarya</taxon>
        <taxon>Basidiomycota</taxon>
        <taxon>Agaricomycotina</taxon>
        <taxon>Agaricomycetes</taxon>
        <taxon>Cantharellales</taxon>
        <taxon>Botryobasidiaceae</taxon>
        <taxon>Botryobasidium</taxon>
    </lineage>
</organism>
<gene>
    <name evidence="3" type="ORF">BOTBODRAFT_208576</name>
</gene>
<evidence type="ECO:0000313" key="4">
    <source>
        <dbReference type="Proteomes" id="UP000027195"/>
    </source>
</evidence>
<dbReference type="InParanoid" id="A0A067N179"/>
<sequence length="197" mass="22144">MQRHARPSPALATRPRGSTRASHRNAIFLPLEYPRTHPQLLVALLFESTPARTRGRLSSCPPQNRLLYCVGRRGLFHLSISHMAACHSRARSCMEKPSYFWGPDTSHTQIRPSYSHRSIDYKVPRSEVVSKSALFATCSVARAGGRHPNNPPPNRKGAHDRYPHPNCGLLLLHAILGGALWFLWQPHSFTDSQQSLD</sequence>